<evidence type="ECO:0000313" key="7">
    <source>
        <dbReference type="Proteomes" id="UP000256970"/>
    </source>
</evidence>
<feature type="domain" description="SHSP" evidence="5">
    <location>
        <begin position="118"/>
        <end position="234"/>
    </location>
</feature>
<dbReference type="PANTHER" id="PTHR11527">
    <property type="entry name" value="HEAT-SHOCK PROTEIN 20 FAMILY MEMBER"/>
    <property type="match status" value="1"/>
</dbReference>
<comment type="similarity">
    <text evidence="2 3">Belongs to the small heat shock protein (HSP20) family.</text>
</comment>
<dbReference type="Gene3D" id="2.60.40.790">
    <property type="match status" value="1"/>
</dbReference>
<feature type="compositionally biased region" description="Low complexity" evidence="4">
    <location>
        <begin position="109"/>
        <end position="121"/>
    </location>
</feature>
<dbReference type="InterPro" id="IPR031107">
    <property type="entry name" value="Small_HSP"/>
</dbReference>
<evidence type="ECO:0000256" key="3">
    <source>
        <dbReference type="RuleBase" id="RU003616"/>
    </source>
</evidence>
<feature type="region of interest" description="Disordered" evidence="4">
    <location>
        <begin position="100"/>
        <end position="128"/>
    </location>
</feature>
<dbReference type="Pfam" id="PF00011">
    <property type="entry name" value="HSP20"/>
    <property type="match status" value="1"/>
</dbReference>
<evidence type="ECO:0000313" key="6">
    <source>
        <dbReference type="EMBL" id="SZX70971.1"/>
    </source>
</evidence>
<gene>
    <name evidence="6" type="ORF">BQ4739_LOCUS11126</name>
</gene>
<evidence type="ECO:0000256" key="1">
    <source>
        <dbReference type="ARBA" id="ARBA00023016"/>
    </source>
</evidence>
<evidence type="ECO:0000256" key="4">
    <source>
        <dbReference type="SAM" id="MobiDB-lite"/>
    </source>
</evidence>
<dbReference type="PROSITE" id="PS01031">
    <property type="entry name" value="SHSP"/>
    <property type="match status" value="1"/>
</dbReference>
<feature type="region of interest" description="Disordered" evidence="4">
    <location>
        <begin position="1"/>
        <end position="30"/>
    </location>
</feature>
<protein>
    <recommendedName>
        <fullName evidence="5">SHSP domain-containing protein</fullName>
    </recommendedName>
</protein>
<reference evidence="6 7" key="1">
    <citation type="submission" date="2016-10" db="EMBL/GenBank/DDBJ databases">
        <authorList>
            <person name="Cai Z."/>
        </authorList>
    </citation>
    <scope>NUCLEOTIDE SEQUENCE [LARGE SCALE GENOMIC DNA]</scope>
</reference>
<proteinExistence type="inferred from homology"/>
<dbReference type="InterPro" id="IPR008978">
    <property type="entry name" value="HSP20-like_chaperone"/>
</dbReference>
<dbReference type="AlphaFoldDB" id="A0A383W0F5"/>
<evidence type="ECO:0000256" key="2">
    <source>
        <dbReference type="PROSITE-ProRule" id="PRU00285"/>
    </source>
</evidence>
<evidence type="ECO:0000259" key="5">
    <source>
        <dbReference type="PROSITE" id="PS01031"/>
    </source>
</evidence>
<dbReference type="Proteomes" id="UP000256970">
    <property type="component" value="Unassembled WGS sequence"/>
</dbReference>
<feature type="compositionally biased region" description="Low complexity" evidence="4">
    <location>
        <begin position="13"/>
        <end position="28"/>
    </location>
</feature>
<dbReference type="STRING" id="3088.A0A383W0F5"/>
<organism evidence="6 7">
    <name type="scientific">Tetradesmus obliquus</name>
    <name type="common">Green alga</name>
    <name type="synonym">Acutodesmus obliquus</name>
    <dbReference type="NCBI Taxonomy" id="3088"/>
    <lineage>
        <taxon>Eukaryota</taxon>
        <taxon>Viridiplantae</taxon>
        <taxon>Chlorophyta</taxon>
        <taxon>core chlorophytes</taxon>
        <taxon>Chlorophyceae</taxon>
        <taxon>CS clade</taxon>
        <taxon>Sphaeropleales</taxon>
        <taxon>Scenedesmaceae</taxon>
        <taxon>Tetradesmus</taxon>
    </lineage>
</organism>
<accession>A0A383W0F5</accession>
<sequence>MAFVSVRTAPGLRAAAPAKSSRSSRPAAGVPSITARCRPFFSQPPRAFYRNAGVWDDAAADAMRVILRDMAKQWQAGRGSPSANSCQPCGTTRSGYVYGSGRCRPNKNSSQQQQQRQQQSSTPQLPLDVADGPEGFYTLFADIPGLSKPDLSIKLSKERVLTISGERTPAYYDASTPQQQERMLGSFERRWQLPEDAENEGISAKVADGVLTIIVPKKQPQPEPQDEQQDIFIA</sequence>
<dbReference type="CDD" id="cd06464">
    <property type="entry name" value="ACD_sHsps-like"/>
    <property type="match status" value="1"/>
</dbReference>
<dbReference type="SUPFAM" id="SSF49764">
    <property type="entry name" value="HSP20-like chaperones"/>
    <property type="match status" value="1"/>
</dbReference>
<keyword evidence="7" id="KW-1185">Reference proteome</keyword>
<dbReference type="InterPro" id="IPR002068">
    <property type="entry name" value="A-crystallin/Hsp20_dom"/>
</dbReference>
<keyword evidence="1" id="KW-0346">Stress response</keyword>
<name>A0A383W0F5_TETOB</name>
<dbReference type="EMBL" id="FNXT01001021">
    <property type="protein sequence ID" value="SZX70971.1"/>
    <property type="molecule type" value="Genomic_DNA"/>
</dbReference>